<keyword evidence="1" id="KW-0346">Stress response</keyword>
<feature type="domain" description="DJ-1/PfpI" evidence="4">
    <location>
        <begin position="29"/>
        <end position="212"/>
    </location>
</feature>
<dbReference type="EMBL" id="BAABAL010000005">
    <property type="protein sequence ID" value="GAA3998054.1"/>
    <property type="molecule type" value="Genomic_DNA"/>
</dbReference>
<dbReference type="PANTHER" id="PTHR48094">
    <property type="entry name" value="PROTEIN/NUCLEIC ACID DEGLYCASE DJ-1-RELATED"/>
    <property type="match status" value="1"/>
</dbReference>
<dbReference type="PANTHER" id="PTHR48094:SF11">
    <property type="entry name" value="GLUTATHIONE-INDEPENDENT GLYOXALASE HSP31-RELATED"/>
    <property type="match status" value="1"/>
</dbReference>
<evidence type="ECO:0000256" key="3">
    <source>
        <dbReference type="ARBA" id="ARBA00038493"/>
    </source>
</evidence>
<dbReference type="InterPro" id="IPR002818">
    <property type="entry name" value="DJ-1/PfpI"/>
</dbReference>
<evidence type="ECO:0000313" key="5">
    <source>
        <dbReference type="EMBL" id="GAA3998054.1"/>
    </source>
</evidence>
<dbReference type="Proteomes" id="UP001501747">
    <property type="component" value="Unassembled WGS sequence"/>
</dbReference>
<comment type="similarity">
    <text evidence="3">Belongs to the peptidase C56 family. HSP31-like subfamily.</text>
</comment>
<dbReference type="RefSeq" id="WP_344872524.1">
    <property type="nucleotide sequence ID" value="NZ_BAABAL010000005.1"/>
</dbReference>
<reference evidence="6" key="1">
    <citation type="journal article" date="2019" name="Int. J. Syst. Evol. Microbiol.">
        <title>The Global Catalogue of Microorganisms (GCM) 10K type strain sequencing project: providing services to taxonomists for standard genome sequencing and annotation.</title>
        <authorList>
            <consortium name="The Broad Institute Genomics Platform"/>
            <consortium name="The Broad Institute Genome Sequencing Center for Infectious Disease"/>
            <person name="Wu L."/>
            <person name="Ma J."/>
        </authorList>
    </citation>
    <scope>NUCLEOTIDE SEQUENCE [LARGE SCALE GENOMIC DNA]</scope>
    <source>
        <strain evidence="6">JCM 17342</strain>
    </source>
</reference>
<dbReference type="InterPro" id="IPR029062">
    <property type="entry name" value="Class_I_gatase-like"/>
</dbReference>
<gene>
    <name evidence="5" type="ORF">GCM10022247_17740</name>
</gene>
<keyword evidence="6" id="KW-1185">Reference proteome</keyword>
<evidence type="ECO:0000256" key="2">
    <source>
        <dbReference type="ARBA" id="ARBA00023239"/>
    </source>
</evidence>
<dbReference type="Pfam" id="PF01965">
    <property type="entry name" value="DJ-1_PfpI"/>
    <property type="match status" value="1"/>
</dbReference>
<evidence type="ECO:0000313" key="6">
    <source>
        <dbReference type="Proteomes" id="UP001501747"/>
    </source>
</evidence>
<proteinExistence type="inferred from homology"/>
<dbReference type="Gene3D" id="3.40.50.880">
    <property type="match status" value="1"/>
</dbReference>
<sequence length="224" mass="23549">MARTNRVLIALTSHDKLGDTGNPTGYYVSEAAHPWQVFRLAGYEVDYVSVKGGNPPTSGYDADDEVQRLFLESEGARLAVTPKAAELDAADYDAIFYAGGHGTMWDFPTDADLAELGRDIYENGGVVAAVCHGPAGLVPLVLSDGTPLVAGKDITGFTNSEEEAAGATHIVPFLLQTKLEELGARYHLAPDFTSNVVRDGRLVTGQNPASATGTAQGVLAALKG</sequence>
<accession>A0ABP7RIE4</accession>
<dbReference type="InterPro" id="IPR050325">
    <property type="entry name" value="Prot/Nucl_acid_deglycase"/>
</dbReference>
<evidence type="ECO:0000259" key="4">
    <source>
        <dbReference type="Pfam" id="PF01965"/>
    </source>
</evidence>
<dbReference type="CDD" id="cd03141">
    <property type="entry name" value="GATase1_Hsp31_like"/>
    <property type="match status" value="1"/>
</dbReference>
<name>A0ABP7RIE4_9PSEU</name>
<evidence type="ECO:0000256" key="1">
    <source>
        <dbReference type="ARBA" id="ARBA00023016"/>
    </source>
</evidence>
<organism evidence="5 6">
    <name type="scientific">Allokutzneria multivorans</name>
    <dbReference type="NCBI Taxonomy" id="1142134"/>
    <lineage>
        <taxon>Bacteria</taxon>
        <taxon>Bacillati</taxon>
        <taxon>Actinomycetota</taxon>
        <taxon>Actinomycetes</taxon>
        <taxon>Pseudonocardiales</taxon>
        <taxon>Pseudonocardiaceae</taxon>
        <taxon>Allokutzneria</taxon>
    </lineage>
</organism>
<comment type="caution">
    <text evidence="5">The sequence shown here is derived from an EMBL/GenBank/DDBJ whole genome shotgun (WGS) entry which is preliminary data.</text>
</comment>
<dbReference type="SUPFAM" id="SSF52317">
    <property type="entry name" value="Class I glutamine amidotransferase-like"/>
    <property type="match status" value="1"/>
</dbReference>
<keyword evidence="2" id="KW-0456">Lyase</keyword>
<protein>
    <submittedName>
        <fullName evidence="5">Type 1 glutamine amidotransferase domain-containing protein</fullName>
    </submittedName>
</protein>
<keyword evidence="5" id="KW-0315">Glutamine amidotransferase</keyword>